<feature type="compositionally biased region" description="Low complexity" evidence="1">
    <location>
        <begin position="34"/>
        <end position="43"/>
    </location>
</feature>
<evidence type="ECO:0000313" key="2">
    <source>
        <dbReference type="EMBL" id="KWV88391.1"/>
    </source>
</evidence>
<proteinExistence type="predicted"/>
<dbReference type="Proteomes" id="UP000061348">
    <property type="component" value="Unassembled WGS sequence"/>
</dbReference>
<accession>A0A120G875</accession>
<gene>
    <name evidence="2" type="ORF">PFLmoz3_01286</name>
</gene>
<name>A0A120G875_PSEFL</name>
<comment type="caution">
    <text evidence="2">The sequence shown here is derived from an EMBL/GenBank/DDBJ whole genome shotgun (WGS) entry which is preliminary data.</text>
</comment>
<organism evidence="2 3">
    <name type="scientific">Pseudomonas fluorescens</name>
    <dbReference type="NCBI Taxonomy" id="294"/>
    <lineage>
        <taxon>Bacteria</taxon>
        <taxon>Pseudomonadati</taxon>
        <taxon>Pseudomonadota</taxon>
        <taxon>Gammaproteobacteria</taxon>
        <taxon>Pseudomonadales</taxon>
        <taxon>Pseudomonadaceae</taxon>
        <taxon>Pseudomonas</taxon>
    </lineage>
</organism>
<evidence type="ECO:0000256" key="1">
    <source>
        <dbReference type="SAM" id="MobiDB-lite"/>
    </source>
</evidence>
<evidence type="ECO:0000313" key="3">
    <source>
        <dbReference type="Proteomes" id="UP000061348"/>
    </source>
</evidence>
<protein>
    <submittedName>
        <fullName evidence="2">Uncharacterized protein</fullName>
    </submittedName>
</protein>
<dbReference type="PATRIC" id="fig|294.194.peg.1461"/>
<reference evidence="2 3" key="1">
    <citation type="submission" date="2015-05" db="EMBL/GenBank/DDBJ databases">
        <title>A genomic and transcriptomic approach to investigate the blue pigment phenotype in Pseudomonas fluorescens.</title>
        <authorList>
            <person name="Andreani N.A."/>
            <person name="Cardazzo B."/>
        </authorList>
    </citation>
    <scope>NUCLEOTIDE SEQUENCE [LARGE SCALE GENOMIC DNA]</scope>
    <source>
        <strain evidence="2 3">Ps_22</strain>
    </source>
</reference>
<feature type="region of interest" description="Disordered" evidence="1">
    <location>
        <begin position="13"/>
        <end position="44"/>
    </location>
</feature>
<dbReference type="AlphaFoldDB" id="A0A120G875"/>
<dbReference type="EMBL" id="LCYA01000052">
    <property type="protein sequence ID" value="KWV88391.1"/>
    <property type="molecule type" value="Genomic_DNA"/>
</dbReference>
<sequence>MLSICAQASALSRRNWSRPAPRRKACRRSGGGSALATGSATGSTTGGGGMIGAGAGAALTTGAGASLNRSQSSGITEPCTNGFSGAGTATGAGGRKSCCSDGTWSATVGGGTAVGLRKSNRSGKVSMAEAPWNCGAIIGVGAGWLATAPISASKLLGESPANGWLSMACTLKSIRAWIS</sequence>